<proteinExistence type="inferred from homology"/>
<dbReference type="RefSeq" id="WP_241570394.1">
    <property type="nucleotide sequence ID" value="NZ_JAKUML010000002.1"/>
</dbReference>
<dbReference type="CDD" id="cd02511">
    <property type="entry name" value="Beta4Glucosyltransferase"/>
    <property type="match status" value="2"/>
</dbReference>
<dbReference type="PANTHER" id="PTHR43630:SF2">
    <property type="entry name" value="GLYCOSYLTRANSFERASE"/>
    <property type="match status" value="1"/>
</dbReference>
<comment type="similarity">
    <text evidence="1">Belongs to the glycosyltransferase 2 family. WaaE/KdtX subfamily.</text>
</comment>
<keyword evidence="2" id="KW-0472">Membrane</keyword>
<evidence type="ECO:0000256" key="2">
    <source>
        <dbReference type="SAM" id="Phobius"/>
    </source>
</evidence>
<sequence>MNHQAKPHRLSVVMIVKNEADNLALSLPSVVDIADEIIILDSGSTDRSQQIAESFGAKWYINTDWQGFGKQRQIAQSHATGDWILALDADEVVSEQLKQSILIAIQDAPSNIVYGIKRLDFVFGKQIDNPYWGVKAHWRLYPKAFQYDSNLVHESVVLGDAITKKLKGFLHHHTAPTPYFWIQKRLDYSKAWAVDRHQQGKKASFFKVIANPLWALIKQYVMDGRFLQGRYGLIYSLLFCQYTFNKYAILYDLQHNRAKHAFQESLDLSKTLQPISKAQKQSTLSLVMIVKNESKHLGACLDTVHDIVDEIVLLDSGSTDNTQQIAERYGAKWYSNTNWQGFGKQRQIAQSYATGDYVLVLDADERLDQDLRQAIVELLVQPVQTDKVFSLARINYFSGVPTHLRGWYRDWEHRLYARTQFGYSDLEVHESVETKDAKIVKMNGLHLHFTSEDLYHYLVKRVRYSHDWAVDKHKHHKKVSLIGLLFRTWFSFVREYLIRGAFLYTAYGFISSVVLMWYTFDKYLILWQFAQQDQSD</sequence>
<comment type="caution">
    <text evidence="4">The sequence shown here is derived from an EMBL/GenBank/DDBJ whole genome shotgun (WGS) entry which is preliminary data.</text>
</comment>
<feature type="transmembrane region" description="Helical" evidence="2">
    <location>
        <begin position="496"/>
        <end position="520"/>
    </location>
</feature>
<evidence type="ECO:0000259" key="3">
    <source>
        <dbReference type="Pfam" id="PF00535"/>
    </source>
</evidence>
<feature type="domain" description="Glycosyltransferase 2-like" evidence="3">
    <location>
        <begin position="11"/>
        <end position="127"/>
    </location>
</feature>
<evidence type="ECO:0000256" key="1">
    <source>
        <dbReference type="ARBA" id="ARBA00038494"/>
    </source>
</evidence>
<dbReference type="EMBL" id="JAKUML010000002">
    <property type="protein sequence ID" value="MCJ8145548.1"/>
    <property type="molecule type" value="Genomic_DNA"/>
</dbReference>
<dbReference type="SUPFAM" id="SSF53448">
    <property type="entry name" value="Nucleotide-diphospho-sugar transferases"/>
    <property type="match status" value="2"/>
</dbReference>
<dbReference type="Gene3D" id="3.90.550.10">
    <property type="entry name" value="Spore Coat Polysaccharide Biosynthesis Protein SpsA, Chain A"/>
    <property type="match status" value="2"/>
</dbReference>
<protein>
    <submittedName>
        <fullName evidence="4">Glycosyltransferase family 2 protein</fullName>
    </submittedName>
</protein>
<keyword evidence="2" id="KW-1133">Transmembrane helix</keyword>
<dbReference type="InterPro" id="IPR029044">
    <property type="entry name" value="Nucleotide-diphossugar_trans"/>
</dbReference>
<gene>
    <name evidence="4" type="ORF">MKI79_01230</name>
</gene>
<organism evidence="4 5">
    <name type="scientific">Acinetobacter sedimenti</name>
    <dbReference type="NCBI Taxonomy" id="2919922"/>
    <lineage>
        <taxon>Bacteria</taxon>
        <taxon>Pseudomonadati</taxon>
        <taxon>Pseudomonadota</taxon>
        <taxon>Gammaproteobacteria</taxon>
        <taxon>Moraxellales</taxon>
        <taxon>Moraxellaceae</taxon>
        <taxon>Acinetobacter</taxon>
    </lineage>
</organism>
<dbReference type="PANTHER" id="PTHR43630">
    <property type="entry name" value="POLY-BETA-1,6-N-ACETYL-D-GLUCOSAMINE SYNTHASE"/>
    <property type="match status" value="1"/>
</dbReference>
<dbReference type="InterPro" id="IPR001173">
    <property type="entry name" value="Glyco_trans_2-like"/>
</dbReference>
<reference evidence="4" key="1">
    <citation type="submission" date="2022-02" db="EMBL/GenBank/DDBJ databases">
        <title>Acinetobacter A3.8 sp. nov., isolated from Sediment (Zhairuo Island).</title>
        <authorList>
            <person name="Zheng K."/>
        </authorList>
    </citation>
    <scope>NUCLEOTIDE SEQUENCE</scope>
    <source>
        <strain evidence="4">A3.8</strain>
    </source>
</reference>
<evidence type="ECO:0000313" key="4">
    <source>
        <dbReference type="EMBL" id="MCJ8145548.1"/>
    </source>
</evidence>
<evidence type="ECO:0000313" key="5">
    <source>
        <dbReference type="Proteomes" id="UP001139701"/>
    </source>
</evidence>
<accession>A0A9X1WVU0</accession>
<feature type="domain" description="Glycosyltransferase 2-like" evidence="3">
    <location>
        <begin position="285"/>
        <end position="405"/>
    </location>
</feature>
<dbReference type="AlphaFoldDB" id="A0A9X1WVU0"/>
<dbReference type="Pfam" id="PF00535">
    <property type="entry name" value="Glycos_transf_2"/>
    <property type="match status" value="2"/>
</dbReference>
<name>A0A9X1WVU0_9GAMM</name>
<keyword evidence="2" id="KW-0812">Transmembrane</keyword>
<dbReference type="Proteomes" id="UP001139701">
    <property type="component" value="Unassembled WGS sequence"/>
</dbReference>
<keyword evidence="5" id="KW-1185">Reference proteome</keyword>